<feature type="chain" id="PRO_5042137933" evidence="2">
    <location>
        <begin position="21"/>
        <end position="654"/>
    </location>
</feature>
<feature type="transmembrane region" description="Helical" evidence="1">
    <location>
        <begin position="554"/>
        <end position="573"/>
    </location>
</feature>
<keyword evidence="4" id="KW-0378">Hydrolase</keyword>
<feature type="transmembrane region" description="Helical" evidence="1">
    <location>
        <begin position="626"/>
        <end position="647"/>
    </location>
</feature>
<accession>A0AAF0BMZ7</accession>
<keyword evidence="5" id="KW-1185">Reference proteome</keyword>
<evidence type="ECO:0000256" key="1">
    <source>
        <dbReference type="SAM" id="Phobius"/>
    </source>
</evidence>
<dbReference type="SUPFAM" id="SSF56601">
    <property type="entry name" value="beta-lactamase/transpeptidase-like"/>
    <property type="match status" value="1"/>
</dbReference>
<dbReference type="RefSeq" id="WP_289505029.1">
    <property type="nucleotide sequence ID" value="NZ_CP116805.1"/>
</dbReference>
<feature type="transmembrane region" description="Helical" evidence="1">
    <location>
        <begin position="513"/>
        <end position="534"/>
    </location>
</feature>
<feature type="domain" description="Beta-lactamase-related" evidence="3">
    <location>
        <begin position="61"/>
        <end position="368"/>
    </location>
</feature>
<keyword evidence="1" id="KW-0472">Membrane</keyword>
<feature type="transmembrane region" description="Helical" evidence="1">
    <location>
        <begin position="593"/>
        <end position="614"/>
    </location>
</feature>
<dbReference type="PANTHER" id="PTHR46825">
    <property type="entry name" value="D-ALANYL-D-ALANINE-CARBOXYPEPTIDASE/ENDOPEPTIDASE AMPH"/>
    <property type="match status" value="1"/>
</dbReference>
<dbReference type="Gene3D" id="3.40.710.10">
    <property type="entry name" value="DD-peptidase/beta-lactamase superfamily"/>
    <property type="match status" value="1"/>
</dbReference>
<dbReference type="EMBL" id="CP116805">
    <property type="protein sequence ID" value="WCL55246.1"/>
    <property type="molecule type" value="Genomic_DNA"/>
</dbReference>
<dbReference type="KEGG" id="gso:PH603_05685"/>
<evidence type="ECO:0000313" key="4">
    <source>
        <dbReference type="EMBL" id="WCL55246.1"/>
    </source>
</evidence>
<dbReference type="Pfam" id="PF00144">
    <property type="entry name" value="Beta-lactamase"/>
    <property type="match status" value="1"/>
</dbReference>
<keyword evidence="1" id="KW-0812">Transmembrane</keyword>
<gene>
    <name evidence="4" type="ORF">PH603_05685</name>
</gene>
<evidence type="ECO:0000256" key="2">
    <source>
        <dbReference type="SAM" id="SignalP"/>
    </source>
</evidence>
<dbReference type="InterPro" id="IPR012338">
    <property type="entry name" value="Beta-lactam/transpept-like"/>
</dbReference>
<protein>
    <submittedName>
        <fullName evidence="4">Serine hydrolase</fullName>
    </submittedName>
</protein>
<feature type="signal peptide" evidence="2">
    <location>
        <begin position="1"/>
        <end position="20"/>
    </location>
</feature>
<keyword evidence="1" id="KW-1133">Transmembrane helix</keyword>
<dbReference type="InterPro" id="IPR050491">
    <property type="entry name" value="AmpC-like"/>
</dbReference>
<sequence>MRKWLSLALMWALGTAPALAQDTETETAAVPVAAVETTPGTHPLTADDVNIWLDGFMPYALATGDIAGAVVVVVKDGEILTKRGFGLSDVATGAPVDPDETLFRPGSVSKLFTWTALMQQVEAGKVSLDADINTYLDFEIPPAYGKPITVRDLLTHTTGFEETVKYLITDNPASAFPLGEILKKWTPSRIFAPGEIVAYSNYGAALAGYIVERVSGEPFDDYVEKHIYAPLGMTHSSFRQPLPEGHAGVMSQGYRVASGEPQAFEIISLAPAGSMSATGTDMAKFMIAHLADGGVLLSPETAALMHATAFTPVPGLQGMALGFYHSDAGGETIIGHGGDTVFFHSDLTLFTDRNVGVFISVNSGGKNGASRTVRNSLRTGFLERYFSGPLQPSDASVDEATAKEHAALMAGAYYSSRRPETSWVSLFNILGQGHVTVNADATIATDFFRDEAGVPKEWREIEPFVWQEVGGTSRLAAAVKDGQVVRLSSSDLPPVLSFEPVPTSLSLEWGQPVLGGGLAILVLTAFSWPIAALIRRRYGYNLPVKDKALVAHRLTRAFAFVALGVIAGWFQVVSLTDSSLSALDGRLDMPMRVLQLVTLAAVAGVPISAWNAWLVWNGDRGRLVKLWAALIVFGMLTVAWIILRFRFLTLDLNF</sequence>
<name>A0AAF0BMZ7_9PROT</name>
<dbReference type="PANTHER" id="PTHR46825:SF9">
    <property type="entry name" value="BETA-LACTAMASE-RELATED DOMAIN-CONTAINING PROTEIN"/>
    <property type="match status" value="1"/>
</dbReference>
<dbReference type="GO" id="GO:0016787">
    <property type="term" value="F:hydrolase activity"/>
    <property type="evidence" value="ECO:0007669"/>
    <property type="project" value="UniProtKB-KW"/>
</dbReference>
<dbReference type="InterPro" id="IPR001466">
    <property type="entry name" value="Beta-lactam-related"/>
</dbReference>
<evidence type="ECO:0000259" key="3">
    <source>
        <dbReference type="Pfam" id="PF00144"/>
    </source>
</evidence>
<proteinExistence type="predicted"/>
<keyword evidence="2" id="KW-0732">Signal</keyword>
<dbReference type="AlphaFoldDB" id="A0AAF0BMZ7"/>
<organism evidence="4 5">
    <name type="scientific">Gimibacter soli</name>
    <dbReference type="NCBI Taxonomy" id="3024400"/>
    <lineage>
        <taxon>Bacteria</taxon>
        <taxon>Pseudomonadati</taxon>
        <taxon>Pseudomonadota</taxon>
        <taxon>Alphaproteobacteria</taxon>
        <taxon>Kordiimonadales</taxon>
        <taxon>Temperatibacteraceae</taxon>
        <taxon>Gimibacter</taxon>
    </lineage>
</organism>
<evidence type="ECO:0000313" key="5">
    <source>
        <dbReference type="Proteomes" id="UP001217500"/>
    </source>
</evidence>
<dbReference type="Proteomes" id="UP001217500">
    <property type="component" value="Chromosome"/>
</dbReference>
<reference evidence="4" key="1">
    <citation type="submission" date="2023-01" db="EMBL/GenBank/DDBJ databases">
        <title>The genome sequence of Kordiimonadaceae bacterium 6D33.</title>
        <authorList>
            <person name="Liu Y."/>
        </authorList>
    </citation>
    <scope>NUCLEOTIDE SEQUENCE</scope>
    <source>
        <strain evidence="4">6D33</strain>
    </source>
</reference>